<keyword evidence="1 2" id="KW-0175">Coiled coil</keyword>
<organism evidence="5 6">
    <name type="scientific">Hermetia illucens</name>
    <name type="common">Black soldier fly</name>
    <dbReference type="NCBI Taxonomy" id="343691"/>
    <lineage>
        <taxon>Eukaryota</taxon>
        <taxon>Metazoa</taxon>
        <taxon>Ecdysozoa</taxon>
        <taxon>Arthropoda</taxon>
        <taxon>Hexapoda</taxon>
        <taxon>Insecta</taxon>
        <taxon>Pterygota</taxon>
        <taxon>Neoptera</taxon>
        <taxon>Endopterygota</taxon>
        <taxon>Diptera</taxon>
        <taxon>Brachycera</taxon>
        <taxon>Stratiomyomorpha</taxon>
        <taxon>Stratiomyidae</taxon>
        <taxon>Hermetiinae</taxon>
        <taxon>Hermetia</taxon>
    </lineage>
</organism>
<feature type="compositionally biased region" description="Polar residues" evidence="3">
    <location>
        <begin position="1"/>
        <end position="21"/>
    </location>
</feature>
<dbReference type="FunCoup" id="A0A7R8V6W0">
    <property type="interactions" value="10"/>
</dbReference>
<dbReference type="OrthoDB" id="6021133at2759"/>
<dbReference type="EMBL" id="LR899015">
    <property type="protein sequence ID" value="CAD7094025.1"/>
    <property type="molecule type" value="Genomic_DNA"/>
</dbReference>
<protein>
    <recommendedName>
        <fullName evidence="4">Cortactin-binding protein-2 N-terminal domain-containing protein</fullName>
    </recommendedName>
</protein>
<dbReference type="OMA" id="CATPMVN"/>
<dbReference type="InParanoid" id="A0A7R8V6W0"/>
<feature type="compositionally biased region" description="Low complexity" evidence="3">
    <location>
        <begin position="592"/>
        <end position="610"/>
    </location>
</feature>
<sequence>MTSTGENSSSPIDGIYGSSTLDRNDPFPMEGNGTTKFIGGTGINKFDFHTIKAANVANSKRSNRYELSKNELIHMLCYLEGELQARDVVIAALRNERVKQYIHSLRANRTNLDDPQAALFRDKAAISGNHISRQSSATAIQADFEVRSVIEQQIESLHQVITRQRQTQSRMIAFLSDSLENNQRMRQELEEEKRKHEHDTAQGDDITYGLEMERTKLKQELETERAARKKLEKDLKKAQELLEFERGRQKQIVLLLLAERKKIIMKYIEERKRSEDLAQILSEEKQRSDSIAEGLEEESKKSLRMEAELEKQTLAIENERKTWKINFAKEEKRMKDLELELAQLRNENETFRKQITLRMGGASPMIVGAAAGTLSNKTRGSAAATTGIPDDVATAAVASSSIMNVAKIIQPTATVSSVPVSGPTTGIARSISPGQCLRQQALGGSNDLILGSPAGIGHTSVATFNTTLGKTVVGPALPSTPTAETLTKLTHCPSGGPSGLVSTPNLPCSSPMTAGSSTGGVTSLTQPSQSATFLRGTTNATSPSPSASLVGATLSPAGGTLINPGASVGRGMPPPIPPNKPTVPPKREPSISRISSTASGMTSSSNSSSSNLAGATIPVVGSAVAINQPSVGGTAAAVTPILTNSNSTVPSSVTNSTP</sequence>
<name>A0A7R8V6W0_HERIL</name>
<evidence type="ECO:0000256" key="2">
    <source>
        <dbReference type="SAM" id="Coils"/>
    </source>
</evidence>
<feature type="domain" description="Cortactin-binding protein-2 N-terminal" evidence="4">
    <location>
        <begin position="66"/>
        <end position="262"/>
    </location>
</feature>
<feature type="coiled-coil region" evidence="2">
    <location>
        <begin position="172"/>
        <end position="354"/>
    </location>
</feature>
<feature type="region of interest" description="Disordered" evidence="3">
    <location>
        <begin position="1"/>
        <end position="32"/>
    </location>
</feature>
<evidence type="ECO:0000256" key="3">
    <source>
        <dbReference type="SAM" id="MobiDB-lite"/>
    </source>
</evidence>
<reference evidence="5 6" key="1">
    <citation type="submission" date="2020-11" db="EMBL/GenBank/DDBJ databases">
        <authorList>
            <person name="Wallbank WR R."/>
            <person name="Pardo Diaz C."/>
            <person name="Kozak K."/>
            <person name="Martin S."/>
            <person name="Jiggins C."/>
            <person name="Moest M."/>
            <person name="Warren A I."/>
            <person name="Generalovic N T."/>
            <person name="Byers J.R.P. K."/>
            <person name="Montejo-Kovacevich G."/>
            <person name="Yen C E."/>
        </authorList>
    </citation>
    <scope>NUCLEOTIDE SEQUENCE [LARGE SCALE GENOMIC DNA]</scope>
</reference>
<feature type="compositionally biased region" description="Pro residues" evidence="3">
    <location>
        <begin position="572"/>
        <end position="584"/>
    </location>
</feature>
<evidence type="ECO:0000313" key="5">
    <source>
        <dbReference type="EMBL" id="CAD7094025.1"/>
    </source>
</evidence>
<proteinExistence type="predicted"/>
<feature type="region of interest" description="Disordered" evidence="3">
    <location>
        <begin position="570"/>
        <end position="613"/>
    </location>
</feature>
<accession>A0A7R8V6W0</accession>
<dbReference type="Proteomes" id="UP000594454">
    <property type="component" value="Chromosome 7"/>
</dbReference>
<dbReference type="Pfam" id="PF09727">
    <property type="entry name" value="CortBP2"/>
    <property type="match status" value="1"/>
</dbReference>
<keyword evidence="6" id="KW-1185">Reference proteome</keyword>
<evidence type="ECO:0000256" key="1">
    <source>
        <dbReference type="ARBA" id="ARBA00023054"/>
    </source>
</evidence>
<dbReference type="InterPro" id="IPR019131">
    <property type="entry name" value="Cortactin-binding_p2_N"/>
</dbReference>
<dbReference type="PANTHER" id="PTHR23166:SF5">
    <property type="entry name" value="CTTNBP2 N-TERMINAL-LIKE PROTEIN"/>
    <property type="match status" value="1"/>
</dbReference>
<evidence type="ECO:0000313" key="6">
    <source>
        <dbReference type="Proteomes" id="UP000594454"/>
    </source>
</evidence>
<evidence type="ECO:0000259" key="4">
    <source>
        <dbReference type="Pfam" id="PF09727"/>
    </source>
</evidence>
<dbReference type="InterPro" id="IPR050719">
    <property type="entry name" value="Cortactin-Actin_Reg"/>
</dbReference>
<dbReference type="PANTHER" id="PTHR23166">
    <property type="entry name" value="FILAMIN/GPBP-INTERACTING PROTEIN"/>
    <property type="match status" value="1"/>
</dbReference>
<gene>
    <name evidence="5" type="ORF">HERILL_LOCUS16265</name>
</gene>
<dbReference type="AlphaFoldDB" id="A0A7R8V6W0"/>